<dbReference type="Proteomes" id="UP001139534">
    <property type="component" value="Unassembled WGS sequence"/>
</dbReference>
<evidence type="ECO:0000313" key="3">
    <source>
        <dbReference type="Proteomes" id="UP001139534"/>
    </source>
</evidence>
<evidence type="ECO:0000313" key="2">
    <source>
        <dbReference type="EMBL" id="MCK8486911.1"/>
    </source>
</evidence>
<accession>A0A9X1XZQ6</accession>
<dbReference type="Pfam" id="PF22547">
    <property type="entry name" value="2H-SAK"/>
    <property type="match status" value="1"/>
</dbReference>
<dbReference type="InterPro" id="IPR054498">
    <property type="entry name" value="2H-SAK"/>
</dbReference>
<comment type="caution">
    <text evidence="2">The sequence shown here is derived from an EMBL/GenBank/DDBJ whole genome shotgun (WGS) entry which is preliminary data.</text>
</comment>
<dbReference type="RefSeq" id="WP_248551113.1">
    <property type="nucleotide sequence ID" value="NZ_JALPRK010000004.1"/>
</dbReference>
<dbReference type="EMBL" id="JALPRK010000004">
    <property type="protein sequence ID" value="MCK8486911.1"/>
    <property type="molecule type" value="Genomic_DNA"/>
</dbReference>
<proteinExistence type="predicted"/>
<reference evidence="2" key="1">
    <citation type="submission" date="2022-04" db="EMBL/GenBank/DDBJ databases">
        <authorList>
            <person name="Seo M.-J."/>
        </authorList>
    </citation>
    <scope>NUCLEOTIDE SEQUENCE</scope>
    <source>
        <strain evidence="2">MBLB2552</strain>
    </source>
</reference>
<dbReference type="AlphaFoldDB" id="A0A9X1XZQ6"/>
<gene>
    <name evidence="2" type="ORF">M0651_06940</name>
</gene>
<feature type="domain" description="Swiss Army Knife 2H phosphoesterase" evidence="1">
    <location>
        <begin position="41"/>
        <end position="122"/>
    </location>
</feature>
<organism evidence="2 3">
    <name type="scientific">Paenibacillus mellifer</name>
    <dbReference type="NCBI Taxonomy" id="2937794"/>
    <lineage>
        <taxon>Bacteria</taxon>
        <taxon>Bacillati</taxon>
        <taxon>Bacillota</taxon>
        <taxon>Bacilli</taxon>
        <taxon>Bacillales</taxon>
        <taxon>Paenibacillaceae</taxon>
        <taxon>Paenibacillus</taxon>
    </lineage>
</organism>
<keyword evidence="3" id="KW-1185">Reference proteome</keyword>
<evidence type="ECO:0000259" key="1">
    <source>
        <dbReference type="Pfam" id="PF22547"/>
    </source>
</evidence>
<name>A0A9X1XZQ6_9BACL</name>
<protein>
    <recommendedName>
        <fullName evidence="1">Swiss Army Knife 2H phosphoesterase domain-containing protein</fullName>
    </recommendedName>
</protein>
<sequence length="125" mass="14966">MTWFETKGTITYFETWAIAECPKDIMNYYGHWVYRTHHVKLNKPKFGSHISIIRGEDVDPERKIRFWGKYAHQPLTFAYSNEMGHNAEHYWLPVYSREMERLRTELGLPKDPPFGFHLTLGRIPH</sequence>